<gene>
    <name evidence="2" type="ORF">PsYK624_034410</name>
</gene>
<dbReference type="Gene3D" id="1.20.1280.50">
    <property type="match status" value="1"/>
</dbReference>
<keyword evidence="3" id="KW-1185">Reference proteome</keyword>
<evidence type="ECO:0000259" key="1">
    <source>
        <dbReference type="Pfam" id="PF12937"/>
    </source>
</evidence>
<protein>
    <recommendedName>
        <fullName evidence="1">F-box domain-containing protein</fullName>
    </recommendedName>
</protein>
<dbReference type="Proteomes" id="UP000703269">
    <property type="component" value="Unassembled WGS sequence"/>
</dbReference>
<dbReference type="EMBL" id="BPQB01000006">
    <property type="protein sequence ID" value="GJE87358.1"/>
    <property type="molecule type" value="Genomic_DNA"/>
</dbReference>
<name>A0A9P3LAV1_9APHY</name>
<dbReference type="Pfam" id="PF12937">
    <property type="entry name" value="F-box-like"/>
    <property type="match status" value="1"/>
</dbReference>
<dbReference type="InterPro" id="IPR001810">
    <property type="entry name" value="F-box_dom"/>
</dbReference>
<proteinExistence type="predicted"/>
<evidence type="ECO:0000313" key="2">
    <source>
        <dbReference type="EMBL" id="GJE87358.1"/>
    </source>
</evidence>
<evidence type="ECO:0000313" key="3">
    <source>
        <dbReference type="Proteomes" id="UP000703269"/>
    </source>
</evidence>
<organism evidence="2 3">
    <name type="scientific">Phanerochaete sordida</name>
    <dbReference type="NCBI Taxonomy" id="48140"/>
    <lineage>
        <taxon>Eukaryota</taxon>
        <taxon>Fungi</taxon>
        <taxon>Dikarya</taxon>
        <taxon>Basidiomycota</taxon>
        <taxon>Agaricomycotina</taxon>
        <taxon>Agaricomycetes</taxon>
        <taxon>Polyporales</taxon>
        <taxon>Phanerochaetaceae</taxon>
        <taxon>Phanerochaete</taxon>
    </lineage>
</organism>
<sequence length="544" mass="60932">MPLYDVLTSTQRRALQAEYELLQYRALVVCKAMNAGNIVAILPEHILVMIFQLYATDSRRPGSHGWLAVAWVCSRWRTIVLHAATLWKRIPVAELTAVEFYLDHARTLPLHITGKLSGVPREWPELQELRNEFIRNIEAWSKVLTHAARIEGLEIDHDFRLGERRLCMSGLQYATFPKLRRFAIEGHHIRELHPIRNQAQIPALLRGYDEMQLLEEVTTTNIPLSLVANLFSANLKKLDIGKSAHSRTSKAWSLPWDAFFSKLRLLSGLQELTLGCFPSLSADAARPHSPLTLPALTLLTLRMHGADIALEAAHFLTNTALPAHCALRVSHTGTGTTRAFDTLCSAVADTLSTPAEPLRTLMIAEVGGGTVQLVCWTAEIAPAEIVMRPVPQVPLLVMTVHDTLEPRLAKLLRRLPLQTVVGAALCDASGGLWGEDSSGIHTEGVRTLLVTKRAAHDVTRALGRSSSTRFPALKLLIFGHLRPIDDGVEWARQLRTRLLERREQMPDAPPLRLFVDDPELHCTSKWMELIKPVVHRVRYNVRPM</sequence>
<reference evidence="2 3" key="1">
    <citation type="submission" date="2021-08" db="EMBL/GenBank/DDBJ databases">
        <title>Draft Genome Sequence of Phanerochaete sordida strain YK-624.</title>
        <authorList>
            <person name="Mori T."/>
            <person name="Dohra H."/>
            <person name="Suzuki T."/>
            <person name="Kawagishi H."/>
            <person name="Hirai H."/>
        </authorList>
    </citation>
    <scope>NUCLEOTIDE SEQUENCE [LARGE SCALE GENOMIC DNA]</scope>
    <source>
        <strain evidence="2 3">YK-624</strain>
    </source>
</reference>
<comment type="caution">
    <text evidence="2">The sequence shown here is derived from an EMBL/GenBank/DDBJ whole genome shotgun (WGS) entry which is preliminary data.</text>
</comment>
<dbReference type="AlphaFoldDB" id="A0A9P3LAV1"/>
<feature type="domain" description="F-box" evidence="1">
    <location>
        <begin position="41"/>
        <end position="90"/>
    </location>
</feature>
<accession>A0A9P3LAV1</accession>
<dbReference type="OrthoDB" id="2757234at2759"/>